<organism evidence="1 2">
    <name type="scientific">Spirosoma radiotolerans</name>
    <dbReference type="NCBI Taxonomy" id="1379870"/>
    <lineage>
        <taxon>Bacteria</taxon>
        <taxon>Pseudomonadati</taxon>
        <taxon>Bacteroidota</taxon>
        <taxon>Cytophagia</taxon>
        <taxon>Cytophagales</taxon>
        <taxon>Cytophagaceae</taxon>
        <taxon>Spirosoma</taxon>
    </lineage>
</organism>
<evidence type="ECO:0000313" key="2">
    <source>
        <dbReference type="Proteomes" id="UP000033054"/>
    </source>
</evidence>
<dbReference type="RefSeq" id="WP_046376352.1">
    <property type="nucleotide sequence ID" value="NZ_CP010429.1"/>
</dbReference>
<dbReference type="AlphaFoldDB" id="A0A0E3V6Q7"/>
<gene>
    <name evidence="1" type="ORF">SD10_07350</name>
</gene>
<dbReference type="PATRIC" id="fig|1379870.5.peg.1595"/>
<reference evidence="1 2" key="1">
    <citation type="journal article" date="2014" name="Curr. Microbiol.">
        <title>Spirosoma radiotolerans sp. nov., a gamma-radiation-resistant bacterium isolated from gamma ray-irradiated soil.</title>
        <authorList>
            <person name="Lee J.J."/>
            <person name="Srinivasan S."/>
            <person name="Lim S."/>
            <person name="Joe M."/>
            <person name="Im S."/>
            <person name="Bae S.I."/>
            <person name="Park K.R."/>
            <person name="Han J.H."/>
            <person name="Park S.H."/>
            <person name="Joo B.M."/>
            <person name="Park S.J."/>
            <person name="Kim M.K."/>
        </authorList>
    </citation>
    <scope>NUCLEOTIDE SEQUENCE [LARGE SCALE GENOMIC DNA]</scope>
    <source>
        <strain evidence="1 2">DG5A</strain>
    </source>
</reference>
<evidence type="ECO:0008006" key="3">
    <source>
        <dbReference type="Google" id="ProtNLM"/>
    </source>
</evidence>
<proteinExistence type="predicted"/>
<dbReference type="InterPro" id="IPR036736">
    <property type="entry name" value="ACP-like_sf"/>
</dbReference>
<keyword evidence="2" id="KW-1185">Reference proteome</keyword>
<sequence>MQEITFEHFTDFIRQHAGVSSKRLITPSTQFEKDLGITGDDGIEFLEAIERHYGVAFCKDEQGFREMFKLGPNEYLFHSEGFGIPFWWFGQKPVVRAFTVGEFYTILQALFSN</sequence>
<evidence type="ECO:0000313" key="1">
    <source>
        <dbReference type="EMBL" id="AKD54751.1"/>
    </source>
</evidence>
<name>A0A0E3V6Q7_9BACT</name>
<dbReference type="Proteomes" id="UP000033054">
    <property type="component" value="Chromosome"/>
</dbReference>
<dbReference type="EMBL" id="CP010429">
    <property type="protein sequence ID" value="AKD54751.1"/>
    <property type="molecule type" value="Genomic_DNA"/>
</dbReference>
<dbReference type="KEGG" id="srd:SD10_07350"/>
<accession>A0A0E3V6Q7</accession>
<protein>
    <recommendedName>
        <fullName evidence="3">Acyl carrier protein</fullName>
    </recommendedName>
</protein>
<dbReference type="HOGENOM" id="CLU_163336_0_0_10"/>
<dbReference type="Gene3D" id="1.10.1200.10">
    <property type="entry name" value="ACP-like"/>
    <property type="match status" value="1"/>
</dbReference>
<dbReference type="OrthoDB" id="964025at2"/>
<dbReference type="STRING" id="1379870.SD10_07350"/>